<proteinExistence type="predicted"/>
<evidence type="ECO:0000313" key="4">
    <source>
        <dbReference type="WBParaSite" id="HNAJ_0000364001-mRNA-1"/>
    </source>
</evidence>
<accession>A0A0R3T9A1</accession>
<reference evidence="2 3" key="2">
    <citation type="submission" date="2018-11" db="EMBL/GenBank/DDBJ databases">
        <authorList>
            <consortium name="Pathogen Informatics"/>
        </authorList>
    </citation>
    <scope>NUCLEOTIDE SEQUENCE [LARGE SCALE GENOMIC DNA]</scope>
</reference>
<sequence length="94" mass="11053">MNQFFFARAITPTSQMRPLLSVFLFIFSALVLASTATPLPEEPESEYMKRYFDPIKFMGDPRLMKKYFDPIKFMGDPRLIKKYFDPILFSNPTL</sequence>
<evidence type="ECO:0000313" key="2">
    <source>
        <dbReference type="EMBL" id="VDN99498.1"/>
    </source>
</evidence>
<dbReference type="AlphaFoldDB" id="A0A0R3T9A1"/>
<dbReference type="EMBL" id="UZAE01002190">
    <property type="protein sequence ID" value="VDN99498.1"/>
    <property type="molecule type" value="Genomic_DNA"/>
</dbReference>
<organism evidence="4">
    <name type="scientific">Rodentolepis nana</name>
    <name type="common">Dwarf tapeworm</name>
    <name type="synonym">Hymenolepis nana</name>
    <dbReference type="NCBI Taxonomy" id="102285"/>
    <lineage>
        <taxon>Eukaryota</taxon>
        <taxon>Metazoa</taxon>
        <taxon>Spiralia</taxon>
        <taxon>Lophotrochozoa</taxon>
        <taxon>Platyhelminthes</taxon>
        <taxon>Cestoda</taxon>
        <taxon>Eucestoda</taxon>
        <taxon>Cyclophyllidea</taxon>
        <taxon>Hymenolepididae</taxon>
        <taxon>Rodentolepis</taxon>
    </lineage>
</organism>
<evidence type="ECO:0000313" key="3">
    <source>
        <dbReference type="Proteomes" id="UP000278807"/>
    </source>
</evidence>
<feature type="signal peptide" evidence="1">
    <location>
        <begin position="1"/>
        <end position="33"/>
    </location>
</feature>
<reference evidence="4" key="1">
    <citation type="submission" date="2017-02" db="UniProtKB">
        <authorList>
            <consortium name="WormBaseParasite"/>
        </authorList>
    </citation>
    <scope>IDENTIFICATION</scope>
</reference>
<keyword evidence="3" id="KW-1185">Reference proteome</keyword>
<protein>
    <submittedName>
        <fullName evidence="2 4">Uncharacterized protein</fullName>
    </submittedName>
</protein>
<name>A0A0R3T9A1_RODNA</name>
<feature type="chain" id="PRO_5043131697" evidence="1">
    <location>
        <begin position="34"/>
        <end position="94"/>
    </location>
</feature>
<gene>
    <name evidence="2" type="ORF">HNAJ_LOCUS3639</name>
</gene>
<dbReference type="WBParaSite" id="HNAJ_0000364001-mRNA-1">
    <property type="protein sequence ID" value="HNAJ_0000364001-mRNA-1"/>
    <property type="gene ID" value="HNAJ_0000364001"/>
</dbReference>
<keyword evidence="1" id="KW-0732">Signal</keyword>
<dbReference type="Proteomes" id="UP000278807">
    <property type="component" value="Unassembled WGS sequence"/>
</dbReference>
<evidence type="ECO:0000256" key="1">
    <source>
        <dbReference type="SAM" id="SignalP"/>
    </source>
</evidence>